<dbReference type="PROSITE" id="PS51318">
    <property type="entry name" value="TAT"/>
    <property type="match status" value="1"/>
</dbReference>
<keyword evidence="3" id="KW-1185">Reference proteome</keyword>
<dbReference type="Gene3D" id="3.40.50.150">
    <property type="entry name" value="Vaccinia Virus protein VP39"/>
    <property type="match status" value="1"/>
</dbReference>
<protein>
    <submittedName>
        <fullName evidence="2">Class I SAM-dependent methyltransferase</fullName>
    </submittedName>
</protein>
<sequence>MPSRRALISLAGAALLALVAAPSSAQPENDSAALSAAIKAPTRTVANVARDPYRHPAETLSFFGVRPNHTVVEIWPGGGWYTEILAPYLASGGGKLILAAPAWGRSGIDKLKAANPALYGSLPVADFPVFDGKAAEIPAGTADAVLTFRNVHNWRMGYRRDDKADYSPQAFAQIYAMLKPGGVLGIEDHRLPESADAERERKSGYIKVSTVRRLAEAAGFQFAGASEVNANPRDTADWPNGVWTLPPSFALKDQDRAKYAAIGESDRMTLKFVKPATASSPPPQAERGR</sequence>
<keyword evidence="2" id="KW-0808">Transferase</keyword>
<keyword evidence="2" id="KW-0489">Methyltransferase</keyword>
<organism evidence="2 3">
    <name type="scientific">Sphingomonas lutea</name>
    <dbReference type="NCBI Taxonomy" id="1045317"/>
    <lineage>
        <taxon>Bacteria</taxon>
        <taxon>Pseudomonadati</taxon>
        <taxon>Pseudomonadota</taxon>
        <taxon>Alphaproteobacteria</taxon>
        <taxon>Sphingomonadales</taxon>
        <taxon>Sphingomonadaceae</taxon>
        <taxon>Sphingomonas</taxon>
    </lineage>
</organism>
<dbReference type="KEGG" id="slut:H9L13_05765"/>
<dbReference type="Proteomes" id="UP000515971">
    <property type="component" value="Chromosome"/>
</dbReference>
<dbReference type="PIRSF" id="PIRSF031679">
    <property type="entry name" value="Mtase_Alr7345_prd"/>
    <property type="match status" value="1"/>
</dbReference>
<evidence type="ECO:0000313" key="2">
    <source>
        <dbReference type="EMBL" id="QNN68369.1"/>
    </source>
</evidence>
<accession>A0A7G9SKJ4</accession>
<feature type="signal peptide" evidence="1">
    <location>
        <begin position="1"/>
        <end position="25"/>
    </location>
</feature>
<dbReference type="InterPro" id="IPR006311">
    <property type="entry name" value="TAT_signal"/>
</dbReference>
<dbReference type="RefSeq" id="WP_187539818.1">
    <property type="nucleotide sequence ID" value="NZ_BAABJT010000001.1"/>
</dbReference>
<reference evidence="2 3" key="1">
    <citation type="submission" date="2020-08" db="EMBL/GenBank/DDBJ databases">
        <title>Genome sequence of Sphingomonas lutea KCTC 23642T.</title>
        <authorList>
            <person name="Hyun D.-W."/>
            <person name="Bae J.-W."/>
        </authorList>
    </citation>
    <scope>NUCLEOTIDE SEQUENCE [LARGE SCALE GENOMIC DNA]</scope>
    <source>
        <strain evidence="2 3">KCTC 23642</strain>
    </source>
</reference>
<name>A0A7G9SKJ4_9SPHN</name>
<gene>
    <name evidence="2" type="ORF">H9L13_05765</name>
</gene>
<evidence type="ECO:0000313" key="3">
    <source>
        <dbReference type="Proteomes" id="UP000515971"/>
    </source>
</evidence>
<dbReference type="GO" id="GO:0008168">
    <property type="term" value="F:methyltransferase activity"/>
    <property type="evidence" value="ECO:0007669"/>
    <property type="project" value="UniProtKB-KW"/>
</dbReference>
<dbReference type="AlphaFoldDB" id="A0A7G9SKJ4"/>
<keyword evidence="1" id="KW-0732">Signal</keyword>
<feature type="chain" id="PRO_5029008352" evidence="1">
    <location>
        <begin position="26"/>
        <end position="289"/>
    </location>
</feature>
<proteinExistence type="predicted"/>
<dbReference type="InterPro" id="IPR029063">
    <property type="entry name" value="SAM-dependent_MTases_sf"/>
</dbReference>
<dbReference type="SUPFAM" id="SSF53335">
    <property type="entry name" value="S-adenosyl-L-methionine-dependent methyltransferases"/>
    <property type="match status" value="1"/>
</dbReference>
<dbReference type="GO" id="GO:0032259">
    <property type="term" value="P:methylation"/>
    <property type="evidence" value="ECO:0007669"/>
    <property type="project" value="UniProtKB-KW"/>
</dbReference>
<evidence type="ECO:0000256" key="1">
    <source>
        <dbReference type="SAM" id="SignalP"/>
    </source>
</evidence>
<dbReference type="EMBL" id="CP060718">
    <property type="protein sequence ID" value="QNN68369.1"/>
    <property type="molecule type" value="Genomic_DNA"/>
</dbReference>
<dbReference type="InterPro" id="IPR016980">
    <property type="entry name" value="S-AdoMet-dep_MeTrfase_Alr7345"/>
</dbReference>